<evidence type="ECO:0000313" key="3">
    <source>
        <dbReference type="Proteomes" id="UP000053372"/>
    </source>
</evidence>
<dbReference type="Proteomes" id="UP000053372">
    <property type="component" value="Unassembled WGS sequence"/>
</dbReference>
<name>A0A0V7ZIU6_9CYAN</name>
<dbReference type="Gene3D" id="3.90.550.10">
    <property type="entry name" value="Spore Coat Polysaccharide Biosynthesis Protein SpsA, Chain A"/>
    <property type="match status" value="1"/>
</dbReference>
<dbReference type="InterPro" id="IPR029044">
    <property type="entry name" value="Nucleotide-diphossugar_trans"/>
</dbReference>
<organism evidence="2 3">
    <name type="scientific">Mastigocoleus testarum BC008</name>
    <dbReference type="NCBI Taxonomy" id="371196"/>
    <lineage>
        <taxon>Bacteria</taxon>
        <taxon>Bacillati</taxon>
        <taxon>Cyanobacteriota</taxon>
        <taxon>Cyanophyceae</taxon>
        <taxon>Nostocales</taxon>
        <taxon>Hapalosiphonaceae</taxon>
        <taxon>Mastigocoleus</taxon>
    </lineage>
</organism>
<dbReference type="PANTHER" id="PTHR43685:SF2">
    <property type="entry name" value="GLYCOSYLTRANSFERASE 2-LIKE DOMAIN-CONTAINING PROTEIN"/>
    <property type="match status" value="1"/>
</dbReference>
<dbReference type="EMBL" id="LMTZ01000125">
    <property type="protein sequence ID" value="KST64263.1"/>
    <property type="molecule type" value="Genomic_DNA"/>
</dbReference>
<comment type="caution">
    <text evidence="2">The sequence shown here is derived from an EMBL/GenBank/DDBJ whole genome shotgun (WGS) entry which is preliminary data.</text>
</comment>
<dbReference type="OrthoDB" id="153025at2"/>
<dbReference type="RefSeq" id="WP_027842142.1">
    <property type="nucleotide sequence ID" value="NZ_LMTZ01000125.1"/>
</dbReference>
<keyword evidence="3" id="KW-1185">Reference proteome</keyword>
<gene>
    <name evidence="2" type="ORF">BC008_16625</name>
</gene>
<evidence type="ECO:0000259" key="1">
    <source>
        <dbReference type="Pfam" id="PF00535"/>
    </source>
</evidence>
<feature type="domain" description="Glycosyltransferase 2-like" evidence="1">
    <location>
        <begin position="10"/>
        <end position="136"/>
    </location>
</feature>
<evidence type="ECO:0000313" key="2">
    <source>
        <dbReference type="EMBL" id="KST64263.1"/>
    </source>
</evidence>
<dbReference type="AlphaFoldDB" id="A0A0V7ZIU6"/>
<sequence length="299" mass="33804">MNDCRVLYVSVIIPVYNDSKRLNKCLQSLENQSYPKELYEVIVVDNNSSENIKSVTSQFQQVKLGFEANRGSYAARNQGIALAKGEVFAFIDSDCIPVPQWIESGVNTLESQSADLVGGNVKFTFSPQKSLAELYDSITNMQIKKNIENRKVSKTANLFVRKDVFDSVGLFPSHLKSGGDVIWTKKATDANFKLVYSPSAEVFHPARRLIPLMKKQYRVGGGQPDIWLEEGQSLKQIFINCLKSFRPPSARKFWKLTSQTDIEEIRGKFMSMLLIAWLCETTTNLGRLNNILKRTITSK</sequence>
<proteinExistence type="predicted"/>
<dbReference type="SUPFAM" id="SSF53448">
    <property type="entry name" value="Nucleotide-diphospho-sugar transferases"/>
    <property type="match status" value="1"/>
</dbReference>
<accession>A0A0V7ZIU6</accession>
<dbReference type="PANTHER" id="PTHR43685">
    <property type="entry name" value="GLYCOSYLTRANSFERASE"/>
    <property type="match status" value="1"/>
</dbReference>
<dbReference type="InterPro" id="IPR001173">
    <property type="entry name" value="Glyco_trans_2-like"/>
</dbReference>
<protein>
    <recommendedName>
        <fullName evidence="1">Glycosyltransferase 2-like domain-containing protein</fullName>
    </recommendedName>
</protein>
<dbReference type="Pfam" id="PF00535">
    <property type="entry name" value="Glycos_transf_2"/>
    <property type="match status" value="1"/>
</dbReference>
<reference evidence="2 3" key="1">
    <citation type="journal article" date="2015" name="Genome Announc.">
        <title>Draft Genome of the Euendolithic (true boring) Cyanobacterium Mastigocoleus testarum strain BC008.</title>
        <authorList>
            <person name="Guida B.S."/>
            <person name="Garcia-Pichel F."/>
        </authorList>
    </citation>
    <scope>NUCLEOTIDE SEQUENCE [LARGE SCALE GENOMIC DNA]</scope>
    <source>
        <strain evidence="2 3">BC008</strain>
    </source>
</reference>
<dbReference type="InterPro" id="IPR050834">
    <property type="entry name" value="Glycosyltransf_2"/>
</dbReference>